<feature type="transmembrane region" description="Helical" evidence="2">
    <location>
        <begin position="402"/>
        <end position="421"/>
    </location>
</feature>
<keyword evidence="2" id="KW-1133">Transmembrane helix</keyword>
<keyword evidence="2" id="KW-0472">Membrane</keyword>
<evidence type="ECO:0000313" key="4">
    <source>
        <dbReference type="Proteomes" id="UP000245591"/>
    </source>
</evidence>
<keyword evidence="4" id="KW-1185">Reference proteome</keyword>
<dbReference type="Proteomes" id="UP000245591">
    <property type="component" value="Unassembled WGS sequence"/>
</dbReference>
<dbReference type="EMBL" id="MBFU01000586">
    <property type="protein sequence ID" value="PVZ98124.1"/>
    <property type="molecule type" value="Genomic_DNA"/>
</dbReference>
<evidence type="ECO:0000256" key="1">
    <source>
        <dbReference type="SAM" id="MobiDB-lite"/>
    </source>
</evidence>
<name>A0A2U1IZ83_SMIAN</name>
<keyword evidence="2" id="KW-0812">Transmembrane</keyword>
<proteinExistence type="predicted"/>
<reference evidence="3 4" key="1">
    <citation type="journal article" date="2018" name="MBio">
        <title>Comparative Genomics Reveals the Core Gene Toolbox for the Fungus-Insect Symbiosis.</title>
        <authorList>
            <person name="Wang Y."/>
            <person name="Stata M."/>
            <person name="Wang W."/>
            <person name="Stajich J.E."/>
            <person name="White M.M."/>
            <person name="Moncalvo J.M."/>
        </authorList>
    </citation>
    <scope>NUCLEOTIDE SEQUENCE [LARGE SCALE GENOMIC DNA]</scope>
    <source>
        <strain evidence="3 4">AUS-126-30</strain>
    </source>
</reference>
<gene>
    <name evidence="3" type="ORF">BB558_005881</name>
</gene>
<evidence type="ECO:0000313" key="3">
    <source>
        <dbReference type="EMBL" id="PVZ98124.1"/>
    </source>
</evidence>
<feature type="transmembrane region" description="Helical" evidence="2">
    <location>
        <begin position="274"/>
        <end position="298"/>
    </location>
</feature>
<feature type="region of interest" description="Disordered" evidence="1">
    <location>
        <begin position="508"/>
        <end position="540"/>
    </location>
</feature>
<feature type="compositionally biased region" description="Basic and acidic residues" evidence="1">
    <location>
        <begin position="511"/>
        <end position="520"/>
    </location>
</feature>
<feature type="transmembrane region" description="Helical" evidence="2">
    <location>
        <begin position="248"/>
        <end position="268"/>
    </location>
</feature>
<sequence length="677" mass="76545">MKHTKPGRFMFDIFSEIKKRDRENKGLGILGSENEKSIQDDGGECSYKVHKPNYERYGSPSKQVFKSHYTPVEINGVTECAYVSNSRNSLNSNKSSTLSVDSFKNSTRVESGRVQINNTVIFDAEHHGNEQKIPKISGNHNNGVECVNVSQNMMGASSTRYRQLGNPIHNTDSGNTNNPYKYCISPKLISEHNISWNPISIQFLSRGTYIQRCIFCSVHLANPKFSQDFGINNDQNFSPIKFQQNMDFGCLYTDVAKTIFLHLFIVTVTVLLPYFYISVVFGGIIGGLISSVVLGLLFNRSRFSKNRTDINLGVKIVGEDGNQISKNISNNNNIYKEVDVAESGFVGNGQNINYLNKYYQYYSDSENKDSVKDMNNARMSPHSDLDIEEMKERLRKTKKSKAISVVLVVLLCVLSAIYIMFCFSKFKSRGGDIFLEKRIYPREYKLSVMYGETLTDACKISSRDKNLENSEMKQNEIVFNMCKNLGSLTNSKPKTLIIRKNISKKTRKHSSYSEKIETDKSQNSYPYRLDADKSQNSYPYKLSSSKTKSIAPIPNILGLQTHTPDSSAYSHKSASILKDPRIPIFESSQSSKSNSVYFVSTGNYTTSQNHPSFPSNPAILPTINSTSSEIPESKVTRTVPENSFVVRGYKTDLLRKMNDEVMSEVLWMERESRTQGI</sequence>
<evidence type="ECO:0000256" key="2">
    <source>
        <dbReference type="SAM" id="Phobius"/>
    </source>
</evidence>
<organism evidence="3 4">
    <name type="scientific">Smittium angustum</name>
    <dbReference type="NCBI Taxonomy" id="133377"/>
    <lineage>
        <taxon>Eukaryota</taxon>
        <taxon>Fungi</taxon>
        <taxon>Fungi incertae sedis</taxon>
        <taxon>Zoopagomycota</taxon>
        <taxon>Kickxellomycotina</taxon>
        <taxon>Harpellomycetes</taxon>
        <taxon>Harpellales</taxon>
        <taxon>Legeriomycetaceae</taxon>
        <taxon>Smittium</taxon>
    </lineage>
</organism>
<protein>
    <submittedName>
        <fullName evidence="3">Uncharacterized protein</fullName>
    </submittedName>
</protein>
<dbReference type="AlphaFoldDB" id="A0A2U1IZ83"/>
<comment type="caution">
    <text evidence="3">The sequence shown here is derived from an EMBL/GenBank/DDBJ whole genome shotgun (WGS) entry which is preliminary data.</text>
</comment>
<accession>A0A2U1IZ83</accession>